<comment type="caution">
    <text evidence="2">The sequence shown here is derived from an EMBL/GenBank/DDBJ whole genome shotgun (WGS) entry which is preliminary data.</text>
</comment>
<dbReference type="InterPro" id="IPR036047">
    <property type="entry name" value="F-box-like_dom_sf"/>
</dbReference>
<evidence type="ECO:0000313" key="3">
    <source>
        <dbReference type="Proteomes" id="UP000813824"/>
    </source>
</evidence>
<accession>A0A8K0UHU4</accession>
<reference evidence="2" key="1">
    <citation type="journal article" date="2021" name="New Phytol.">
        <title>Evolutionary innovations through gain and loss of genes in the ectomycorrhizal Boletales.</title>
        <authorList>
            <person name="Wu G."/>
            <person name="Miyauchi S."/>
            <person name="Morin E."/>
            <person name="Kuo A."/>
            <person name="Drula E."/>
            <person name="Varga T."/>
            <person name="Kohler A."/>
            <person name="Feng B."/>
            <person name="Cao Y."/>
            <person name="Lipzen A."/>
            <person name="Daum C."/>
            <person name="Hundley H."/>
            <person name="Pangilinan J."/>
            <person name="Johnson J."/>
            <person name="Barry K."/>
            <person name="LaButti K."/>
            <person name="Ng V."/>
            <person name="Ahrendt S."/>
            <person name="Min B."/>
            <person name="Choi I.G."/>
            <person name="Park H."/>
            <person name="Plett J.M."/>
            <person name="Magnuson J."/>
            <person name="Spatafora J.W."/>
            <person name="Nagy L.G."/>
            <person name="Henrissat B."/>
            <person name="Grigoriev I.V."/>
            <person name="Yang Z.L."/>
            <person name="Xu J."/>
            <person name="Martin F.M."/>
        </authorList>
    </citation>
    <scope>NUCLEOTIDE SEQUENCE</scope>
    <source>
        <strain evidence="2">KKN 215</strain>
    </source>
</reference>
<sequence>MAVTFLDIPPEVFWQITLELDPLDVARLSQTNTVIASYIYDPANQLLWRNLYLAQLLDDPRECIGPLGEPPKQEVDWKSELKKVIRAKVIVNNPGVCREHEGEETVRNLLHLATHVLPNRSVSDSGDDGEVSGNLAWLASLLRGGKFFDHPQWSVSPKERALRAQLHTLFGLTADDFRPPRRVESRGFVYAMRNYKEVNDYGPFLMDGSGRVNWEHILYIQHCISMHLIPPGAVDTENAFSISPLSLPFCQSVIPRELNLDTVQDWAGVEGGWHCSFAFCDHRELLVYNNFNESDELQLQTEIFTDPSFMEAFRTLHITVKVTATVPDPEHPTRPKIMWEGRIGGTHMMSGWVKVTPDGHIRWHFVSGEPGLPMWSSEGIQVGGVRSPFGVLGVWTTVSHDLHDPVGPFWMRKVRHEVFDFHEDDEDGF</sequence>
<dbReference type="Proteomes" id="UP000813824">
    <property type="component" value="Unassembled WGS sequence"/>
</dbReference>
<evidence type="ECO:0000313" key="2">
    <source>
        <dbReference type="EMBL" id="KAH8091065.1"/>
    </source>
</evidence>
<dbReference type="AlphaFoldDB" id="A0A8K0UHU4"/>
<dbReference type="SUPFAM" id="SSF81383">
    <property type="entry name" value="F-box domain"/>
    <property type="match status" value="1"/>
</dbReference>
<dbReference type="OrthoDB" id="3226064at2759"/>
<dbReference type="InterPro" id="IPR001810">
    <property type="entry name" value="F-box_dom"/>
</dbReference>
<dbReference type="EMBL" id="JAEVFJ010000037">
    <property type="protein sequence ID" value="KAH8091065.1"/>
    <property type="molecule type" value="Genomic_DNA"/>
</dbReference>
<dbReference type="PROSITE" id="PS50181">
    <property type="entry name" value="FBOX"/>
    <property type="match status" value="1"/>
</dbReference>
<feature type="domain" description="F-box" evidence="1">
    <location>
        <begin position="2"/>
        <end position="51"/>
    </location>
</feature>
<gene>
    <name evidence="2" type="ORF">BXZ70DRAFT_954171</name>
</gene>
<organism evidence="2 3">
    <name type="scientific">Cristinia sonorae</name>
    <dbReference type="NCBI Taxonomy" id="1940300"/>
    <lineage>
        <taxon>Eukaryota</taxon>
        <taxon>Fungi</taxon>
        <taxon>Dikarya</taxon>
        <taxon>Basidiomycota</taxon>
        <taxon>Agaricomycotina</taxon>
        <taxon>Agaricomycetes</taxon>
        <taxon>Agaricomycetidae</taxon>
        <taxon>Agaricales</taxon>
        <taxon>Pleurotineae</taxon>
        <taxon>Stephanosporaceae</taxon>
        <taxon>Cristinia</taxon>
    </lineage>
</organism>
<evidence type="ECO:0000259" key="1">
    <source>
        <dbReference type="PROSITE" id="PS50181"/>
    </source>
</evidence>
<protein>
    <recommendedName>
        <fullName evidence="1">F-box domain-containing protein</fullName>
    </recommendedName>
</protein>
<proteinExistence type="predicted"/>
<keyword evidence="3" id="KW-1185">Reference proteome</keyword>
<name>A0A8K0UHU4_9AGAR</name>